<evidence type="ECO:0000313" key="2">
    <source>
        <dbReference type="Proteomes" id="UP000008635"/>
    </source>
</evidence>
<proteinExistence type="predicted"/>
<sequence>MRCLYYLVGWPGSGKRTIGVELARRTGARLIDNHLMNDPVFQAIGADGVRPVPDGAWPLVARVADVVFDAIRTVAPPDLSYVFTNVLVDADEDRAHFARVEALARARQSRFVPVWLMCSTDALLARVGNEDRAARLKLRDPEALAALMARHALLPPEPGALELDTCTLEVESAVERILAHAQQVTSCPPDCN</sequence>
<dbReference type="Proteomes" id="UP000008635">
    <property type="component" value="Chromosome"/>
</dbReference>
<name>E8U8V4_DEIML</name>
<gene>
    <name evidence="1" type="ordered locus">Deima_1845</name>
</gene>
<organism evidence="1 2">
    <name type="scientific">Deinococcus maricopensis (strain DSM 21211 / LMG 22137 / NRRL B-23946 / LB-34)</name>
    <dbReference type="NCBI Taxonomy" id="709986"/>
    <lineage>
        <taxon>Bacteria</taxon>
        <taxon>Thermotogati</taxon>
        <taxon>Deinococcota</taxon>
        <taxon>Deinococci</taxon>
        <taxon>Deinococcales</taxon>
        <taxon>Deinococcaceae</taxon>
        <taxon>Deinococcus</taxon>
    </lineage>
</organism>
<dbReference type="Gene3D" id="3.40.50.300">
    <property type="entry name" value="P-loop containing nucleotide triphosphate hydrolases"/>
    <property type="match status" value="1"/>
</dbReference>
<dbReference type="HOGENOM" id="CLU_092496_1_1_0"/>
<dbReference type="OrthoDB" id="193997at2"/>
<reference evidence="2" key="2">
    <citation type="submission" date="2011-01" db="EMBL/GenBank/DDBJ databases">
        <title>The complete genome of Deinococcus maricopensis DSM 21211.</title>
        <authorList>
            <consortium name="US DOE Joint Genome Institute (JGI-PGF)"/>
            <person name="Lucas S."/>
            <person name="Copeland A."/>
            <person name="Lapidus A."/>
            <person name="Goodwin L."/>
            <person name="Pitluck S."/>
            <person name="Kyrpides N."/>
            <person name="Mavromatis K."/>
            <person name="Pagani I."/>
            <person name="Ivanova N."/>
            <person name="Ovchinnikova G."/>
            <person name="Zeytun A."/>
            <person name="Detter J.C."/>
            <person name="Han C."/>
            <person name="Land M."/>
            <person name="Hauser L."/>
            <person name="Markowitz V."/>
            <person name="Cheng J.-F."/>
            <person name="Hugenholtz P."/>
            <person name="Woyke T."/>
            <person name="Wu D."/>
            <person name="Pukall R."/>
            <person name="Gehrich-Schroeter G."/>
            <person name="Brambilla E."/>
            <person name="Klenk H.-P."/>
            <person name="Eisen J.A."/>
        </authorList>
    </citation>
    <scope>NUCLEOTIDE SEQUENCE [LARGE SCALE GENOMIC DNA]</scope>
    <source>
        <strain evidence="2">DSM 21211 / LMG 22137 / NRRL B-23946 / LB-34</strain>
    </source>
</reference>
<dbReference type="RefSeq" id="WP_013556998.1">
    <property type="nucleotide sequence ID" value="NC_014958.1"/>
</dbReference>
<dbReference type="AlphaFoldDB" id="E8U8V4"/>
<dbReference type="SUPFAM" id="SSF52540">
    <property type="entry name" value="P-loop containing nucleoside triphosphate hydrolases"/>
    <property type="match status" value="1"/>
</dbReference>
<dbReference type="KEGG" id="dmr:Deima_1845"/>
<accession>E8U8V4</accession>
<reference evidence="1 2" key="1">
    <citation type="journal article" date="2011" name="Stand. Genomic Sci.">
        <title>Complete genome sequence of Deinococcus maricopensis type strain (LB-34).</title>
        <authorList>
            <person name="Pukall R."/>
            <person name="Zeytun A."/>
            <person name="Lucas S."/>
            <person name="Lapidus A."/>
            <person name="Hammon N."/>
            <person name="Deshpande S."/>
            <person name="Nolan M."/>
            <person name="Cheng J.F."/>
            <person name="Pitluck S."/>
            <person name="Liolios K."/>
            <person name="Pagani I."/>
            <person name="Mikhailova N."/>
            <person name="Ivanova N."/>
            <person name="Mavromatis K."/>
            <person name="Pati A."/>
            <person name="Tapia R."/>
            <person name="Han C."/>
            <person name="Goodwin L."/>
            <person name="Chen A."/>
            <person name="Palaniappan K."/>
            <person name="Land M."/>
            <person name="Hauser L."/>
            <person name="Chang Y.J."/>
            <person name="Jeffries C.D."/>
            <person name="Brambilla E.M."/>
            <person name="Rohde M."/>
            <person name="Goker M."/>
            <person name="Detter J.C."/>
            <person name="Woyke T."/>
            <person name="Bristow J."/>
            <person name="Eisen J.A."/>
            <person name="Markowitz V."/>
            <person name="Hugenholtz P."/>
            <person name="Kyrpides N.C."/>
            <person name="Klenk H.P."/>
        </authorList>
    </citation>
    <scope>NUCLEOTIDE SEQUENCE [LARGE SCALE GENOMIC DNA]</scope>
    <source>
        <strain evidence="2">DSM 21211 / LMG 22137 / NRRL B-23946 / LB-34</strain>
    </source>
</reference>
<dbReference type="InterPro" id="IPR027417">
    <property type="entry name" value="P-loop_NTPase"/>
</dbReference>
<evidence type="ECO:0000313" key="1">
    <source>
        <dbReference type="EMBL" id="ADV67493.1"/>
    </source>
</evidence>
<dbReference type="eggNOG" id="COG0645">
    <property type="taxonomic scope" value="Bacteria"/>
</dbReference>
<protein>
    <recommendedName>
        <fullName evidence="3">Shikimate kinase</fullName>
    </recommendedName>
</protein>
<evidence type="ECO:0008006" key="3">
    <source>
        <dbReference type="Google" id="ProtNLM"/>
    </source>
</evidence>
<keyword evidence="2" id="KW-1185">Reference proteome</keyword>
<dbReference type="STRING" id="709986.Deima_1845"/>
<dbReference type="EMBL" id="CP002454">
    <property type="protein sequence ID" value="ADV67493.1"/>
    <property type="molecule type" value="Genomic_DNA"/>
</dbReference>